<dbReference type="Pfam" id="PF00012">
    <property type="entry name" value="HSP70"/>
    <property type="match status" value="1"/>
</dbReference>
<dbReference type="EMBL" id="JADFTS010000003">
    <property type="protein sequence ID" value="KAF9615938.1"/>
    <property type="molecule type" value="Genomic_DNA"/>
</dbReference>
<organism evidence="4 5">
    <name type="scientific">Coptis chinensis</name>
    <dbReference type="NCBI Taxonomy" id="261450"/>
    <lineage>
        <taxon>Eukaryota</taxon>
        <taxon>Viridiplantae</taxon>
        <taxon>Streptophyta</taxon>
        <taxon>Embryophyta</taxon>
        <taxon>Tracheophyta</taxon>
        <taxon>Spermatophyta</taxon>
        <taxon>Magnoliopsida</taxon>
        <taxon>Ranunculales</taxon>
        <taxon>Ranunculaceae</taxon>
        <taxon>Coptidoideae</taxon>
        <taxon>Coptis</taxon>
    </lineage>
</organism>
<gene>
    <name evidence="4" type="ORF">IFM89_027187</name>
</gene>
<dbReference type="AlphaFoldDB" id="A0A835M197"/>
<evidence type="ECO:0000313" key="5">
    <source>
        <dbReference type="Proteomes" id="UP000631114"/>
    </source>
</evidence>
<keyword evidence="2" id="KW-0067">ATP-binding</keyword>
<dbReference type="Proteomes" id="UP000631114">
    <property type="component" value="Unassembled WGS sequence"/>
</dbReference>
<dbReference type="Gene3D" id="3.30.420.40">
    <property type="match status" value="1"/>
</dbReference>
<sequence length="195" mass="21849">MFSSMRWMDSLFTYKEKVIAYLINGHHSDKRLRAQEKGGQETETPALHSNDGRLVRVGETEKGRFTALAALAAKERRLLGNKARKAYEQSAKVIENSEGARTTPSLVAFNQKGNFSLALPAKRRSVNKPDKHVLYNKAIPPDPSTLPNYPPKARSLILNSDDEEARRQRAKYGKGRESNMGGGIRETPTPQQIQM</sequence>
<feature type="region of interest" description="Disordered" evidence="3">
    <location>
        <begin position="157"/>
        <end position="195"/>
    </location>
</feature>
<protein>
    <submittedName>
        <fullName evidence="4">Uncharacterized protein</fullName>
    </submittedName>
</protein>
<keyword evidence="5" id="KW-1185">Reference proteome</keyword>
<dbReference type="InterPro" id="IPR013126">
    <property type="entry name" value="Hsp_70_fam"/>
</dbReference>
<dbReference type="GO" id="GO:0005524">
    <property type="term" value="F:ATP binding"/>
    <property type="evidence" value="ECO:0007669"/>
    <property type="project" value="UniProtKB-KW"/>
</dbReference>
<proteinExistence type="predicted"/>
<evidence type="ECO:0000313" key="4">
    <source>
        <dbReference type="EMBL" id="KAF9615938.1"/>
    </source>
</evidence>
<dbReference type="GO" id="GO:0140662">
    <property type="term" value="F:ATP-dependent protein folding chaperone"/>
    <property type="evidence" value="ECO:0007669"/>
    <property type="project" value="InterPro"/>
</dbReference>
<name>A0A835M197_9MAGN</name>
<accession>A0A835M197</accession>
<keyword evidence="1" id="KW-0547">Nucleotide-binding</keyword>
<comment type="caution">
    <text evidence="4">The sequence shown here is derived from an EMBL/GenBank/DDBJ whole genome shotgun (WGS) entry which is preliminary data.</text>
</comment>
<evidence type="ECO:0000256" key="3">
    <source>
        <dbReference type="SAM" id="MobiDB-lite"/>
    </source>
</evidence>
<evidence type="ECO:0000256" key="1">
    <source>
        <dbReference type="ARBA" id="ARBA00022741"/>
    </source>
</evidence>
<evidence type="ECO:0000256" key="2">
    <source>
        <dbReference type="ARBA" id="ARBA00022840"/>
    </source>
</evidence>
<reference evidence="4 5" key="1">
    <citation type="submission" date="2020-10" db="EMBL/GenBank/DDBJ databases">
        <title>The Coptis chinensis genome and diversification of protoberbering-type alkaloids.</title>
        <authorList>
            <person name="Wang B."/>
            <person name="Shu S."/>
            <person name="Song C."/>
            <person name="Liu Y."/>
        </authorList>
    </citation>
    <scope>NUCLEOTIDE SEQUENCE [LARGE SCALE GENOMIC DNA]</scope>
    <source>
        <strain evidence="4">HL-2020</strain>
        <tissue evidence="4">Leaf</tissue>
    </source>
</reference>
<dbReference type="OrthoDB" id="2401965at2759"/>